<dbReference type="InterPro" id="IPR001173">
    <property type="entry name" value="Glyco_trans_2-like"/>
</dbReference>
<dbReference type="Pfam" id="PF00535">
    <property type="entry name" value="Glycos_transf_2"/>
    <property type="match status" value="1"/>
</dbReference>
<dbReference type="PANTHER" id="PTHR43685:SF3">
    <property type="entry name" value="SLR2126 PROTEIN"/>
    <property type="match status" value="1"/>
</dbReference>
<dbReference type="EMBL" id="CAFABK010000013">
    <property type="protein sequence ID" value="CAB4825384.1"/>
    <property type="molecule type" value="Genomic_DNA"/>
</dbReference>
<evidence type="ECO:0000313" key="2">
    <source>
        <dbReference type="EMBL" id="CAB4825384.1"/>
    </source>
</evidence>
<proteinExistence type="predicted"/>
<dbReference type="NCBIfam" id="TIGR03965">
    <property type="entry name" value="mycofact_glyco"/>
    <property type="match status" value="1"/>
</dbReference>
<sequence>MMPAIPPPPDDRALPPDMVLALDPRVTSWSDGAILIGGSPWRISRLAARTRAVVADLQRRGAAGLHAGHDLAVFRELVDRGFAFPLPGPNRGDSSCSVLVPAKDRAQSLERCLASLHSQDVTVIDDGSVDAATVEAVADRYRAHLIRHPHNRGPAAARNTGLRETTSEFVAFLDSDCVAPTGWPQSMLHHFNDPTLAAVAPRVRPGRPFSTAIERYESAQSALDMGRHRELVKPGARLGFVPTAALVVRRSALGGFDERLRLGEDVDLVWRLHEAGWLVRYDPSVTVTHETRSNPVAWIKRGFDYGTSAATLESRHPGNLTPARLSAWNLTALALLAAGRPTGAGVVIAAETIALARQLHPMPDRTRLAAEVVAKGFVADTAAIGHLLRREWWPIGAASLATVRKSRISRVAALCILAPILWEWTTQRPPIDPARYLALRLISGAAYGTGVIANSTRSRTIAPLTPAVRLPRALTPRRK</sequence>
<dbReference type="Gene3D" id="3.90.550.10">
    <property type="entry name" value="Spore Coat Polysaccharide Biosynthesis Protein SpsA, Chain A"/>
    <property type="match status" value="1"/>
</dbReference>
<gene>
    <name evidence="2" type="ORF">UFOPK3204_00450</name>
</gene>
<dbReference type="SUPFAM" id="SSF53448">
    <property type="entry name" value="Nucleotide-diphospho-sugar transferases"/>
    <property type="match status" value="1"/>
</dbReference>
<dbReference type="GO" id="GO:0016740">
    <property type="term" value="F:transferase activity"/>
    <property type="evidence" value="ECO:0007669"/>
    <property type="project" value="InterPro"/>
</dbReference>
<accession>A0A6J6ZY34</accession>
<dbReference type="InterPro" id="IPR029044">
    <property type="entry name" value="Nucleotide-diphossugar_trans"/>
</dbReference>
<dbReference type="AlphaFoldDB" id="A0A6J6ZY34"/>
<feature type="domain" description="Glycosyltransferase 2-like" evidence="1">
    <location>
        <begin position="97"/>
        <end position="248"/>
    </location>
</feature>
<dbReference type="InterPro" id="IPR050834">
    <property type="entry name" value="Glycosyltransf_2"/>
</dbReference>
<dbReference type="PANTHER" id="PTHR43685">
    <property type="entry name" value="GLYCOSYLTRANSFERASE"/>
    <property type="match status" value="1"/>
</dbReference>
<reference evidence="2" key="1">
    <citation type="submission" date="2020-05" db="EMBL/GenBank/DDBJ databases">
        <authorList>
            <person name="Chiriac C."/>
            <person name="Salcher M."/>
            <person name="Ghai R."/>
            <person name="Kavagutti S V."/>
        </authorList>
    </citation>
    <scope>NUCLEOTIDE SEQUENCE</scope>
</reference>
<organism evidence="2">
    <name type="scientific">freshwater metagenome</name>
    <dbReference type="NCBI Taxonomy" id="449393"/>
    <lineage>
        <taxon>unclassified sequences</taxon>
        <taxon>metagenomes</taxon>
        <taxon>ecological metagenomes</taxon>
    </lineage>
</organism>
<name>A0A6J6ZY34_9ZZZZ</name>
<dbReference type="InterPro" id="IPR023981">
    <property type="entry name" value="MftF"/>
</dbReference>
<protein>
    <submittedName>
        <fullName evidence="2">Unannotated protein</fullName>
    </submittedName>
</protein>
<evidence type="ECO:0000259" key="1">
    <source>
        <dbReference type="Pfam" id="PF00535"/>
    </source>
</evidence>